<protein>
    <recommendedName>
        <fullName evidence="1">Domain of unknown function at the cortex 1 domain-containing protein</fullName>
    </recommendedName>
</protein>
<dbReference type="AlphaFoldDB" id="A0AA91T3M4"/>
<evidence type="ECO:0000313" key="2">
    <source>
        <dbReference type="EMBL" id="OVF10381.1"/>
    </source>
</evidence>
<dbReference type="PANTHER" id="PTHR34826">
    <property type="entry name" value="UPF0590 PROTEIN C409.17C"/>
    <property type="match status" value="1"/>
</dbReference>
<comment type="caution">
    <text evidence="2">The sequence shown here is derived from an EMBL/GenBank/DDBJ whole genome shotgun (WGS) entry which is preliminary data.</text>
</comment>
<feature type="domain" description="Domain of unknown function at the cortex 1" evidence="1">
    <location>
        <begin position="4"/>
        <end position="285"/>
    </location>
</feature>
<organism evidence="2 3">
    <name type="scientific">Clavispora lusitaniae</name>
    <name type="common">Candida lusitaniae</name>
    <dbReference type="NCBI Taxonomy" id="36911"/>
    <lineage>
        <taxon>Eukaryota</taxon>
        <taxon>Fungi</taxon>
        <taxon>Dikarya</taxon>
        <taxon>Ascomycota</taxon>
        <taxon>Saccharomycotina</taxon>
        <taxon>Pichiomycetes</taxon>
        <taxon>Metschnikowiaceae</taxon>
        <taxon>Clavispora</taxon>
    </lineage>
</organism>
<name>A0AA91T3M4_CLALS</name>
<proteinExistence type="predicted"/>
<dbReference type="KEGG" id="clus:A9F13_02g01870"/>
<dbReference type="Pfam" id="PF08588">
    <property type="entry name" value="Duc1"/>
    <property type="match status" value="1"/>
</dbReference>
<sequence>MTKRLLIQASSSYDGEFQTVPVNSGKFTNVDTAIGRFEVAVFICNFDGCSAHRDNSFYNYGDETNLTVEHPSKGDKHKTMPNLRIIIKFVPSRVIGGSELLFGNDLTTQVRKYVPTSLLSTGLKFFKWFINPTVESDLYCDCPYIYSPALNGFSGLGVVEESESVDSRTDTTISGLENLTHFAHPDEIIPKKSKDRLKYFCKTSRCDKFDFEPDKTYICVFDTNFLRMGDSKYHVAIPTFGSKTFDIDVLQYANDDLNNFNWVVKAGGEHGVNEGDLGLVLNFKLIQEE</sequence>
<gene>
    <name evidence="2" type="ORF">A9F13_02g01870</name>
</gene>
<dbReference type="Proteomes" id="UP000195602">
    <property type="component" value="Unassembled WGS sequence"/>
</dbReference>
<dbReference type="InterPro" id="IPR013897">
    <property type="entry name" value="Duc1"/>
</dbReference>
<dbReference type="PANTHER" id="PTHR34826:SF2">
    <property type="entry name" value="UPF0590 PROTEIN C409.17C"/>
    <property type="match status" value="1"/>
</dbReference>
<dbReference type="EMBL" id="LYUB02000002">
    <property type="protein sequence ID" value="OVF10381.1"/>
    <property type="molecule type" value="Genomic_DNA"/>
</dbReference>
<reference evidence="2 3" key="1">
    <citation type="submission" date="2017-04" db="EMBL/GenBank/DDBJ databases">
        <title>Draft genome of the yeast Clavispora lusitaniae type strain CBS 6936.</title>
        <authorList>
            <person name="Durrens P."/>
            <person name="Klopp C."/>
            <person name="Biteau N."/>
            <person name="Fitton-Ouhabi V."/>
            <person name="Dementhon K."/>
            <person name="Accoceberry I."/>
            <person name="Sherman D.J."/>
            <person name="Noel T."/>
        </authorList>
    </citation>
    <scope>NUCLEOTIDE SEQUENCE [LARGE SCALE GENOMIC DNA]</scope>
    <source>
        <strain evidence="2 3">CBS 6936</strain>
    </source>
</reference>
<accession>A0AA91T3M4</accession>
<evidence type="ECO:0000313" key="3">
    <source>
        <dbReference type="Proteomes" id="UP000195602"/>
    </source>
</evidence>
<evidence type="ECO:0000259" key="1">
    <source>
        <dbReference type="Pfam" id="PF08588"/>
    </source>
</evidence>